<dbReference type="EMBL" id="CMVM020000150">
    <property type="status" value="NOT_ANNOTATED_CDS"/>
    <property type="molecule type" value="Genomic_DNA"/>
</dbReference>
<keyword evidence="2" id="KW-1003">Cell membrane</keyword>
<accession>A0A8R1TV81</accession>
<dbReference type="InterPro" id="IPR001806">
    <property type="entry name" value="Small_GTPase"/>
</dbReference>
<keyword evidence="3" id="KW-0488">Methylation</keyword>
<evidence type="ECO:0000256" key="1">
    <source>
        <dbReference type="ARBA" id="ARBA00004193"/>
    </source>
</evidence>
<reference evidence="8" key="2">
    <citation type="submission" date="2022-06" db="UniProtKB">
        <authorList>
            <consortium name="EnsemblMetazoa"/>
        </authorList>
    </citation>
    <scope>IDENTIFICATION</scope>
</reference>
<dbReference type="AlphaFoldDB" id="A0A8R1TV81"/>
<evidence type="ECO:0000313" key="8">
    <source>
        <dbReference type="EnsemblMetazoa" id="OVOC5216.1"/>
    </source>
</evidence>
<dbReference type="GO" id="GO:0003924">
    <property type="term" value="F:GTPase activity"/>
    <property type="evidence" value="ECO:0007669"/>
    <property type="project" value="InterPro"/>
</dbReference>
<protein>
    <submittedName>
        <fullName evidence="8">Uncharacterized protein</fullName>
    </submittedName>
</protein>
<dbReference type="EnsemblMetazoa" id="OVOC5216.1">
    <property type="protein sequence ID" value="OVOC5216.1"/>
    <property type="gene ID" value="WBGene00242025"/>
</dbReference>
<keyword evidence="9" id="KW-1185">Reference proteome</keyword>
<evidence type="ECO:0000256" key="6">
    <source>
        <dbReference type="ARBA" id="ARBA00023288"/>
    </source>
</evidence>
<keyword evidence="5" id="KW-0472">Membrane</keyword>
<evidence type="ECO:0000313" key="9">
    <source>
        <dbReference type="Proteomes" id="UP000024404"/>
    </source>
</evidence>
<keyword evidence="4" id="KW-0547">Nucleotide-binding</keyword>
<proteinExistence type="predicted"/>
<dbReference type="SUPFAM" id="SSF52540">
    <property type="entry name" value="P-loop containing nucleoside triphosphate hydrolases"/>
    <property type="match status" value="1"/>
</dbReference>
<keyword evidence="6" id="KW-0449">Lipoprotein</keyword>
<dbReference type="PRINTS" id="PR00449">
    <property type="entry name" value="RASTRNSFRMNG"/>
</dbReference>
<dbReference type="GO" id="GO:0005886">
    <property type="term" value="C:plasma membrane"/>
    <property type="evidence" value="ECO:0007669"/>
    <property type="project" value="UniProtKB-SubCell"/>
</dbReference>
<dbReference type="Proteomes" id="UP000024404">
    <property type="component" value="Unassembled WGS sequence"/>
</dbReference>
<dbReference type="PANTHER" id="PTHR46149">
    <property type="entry name" value="MIP08469P"/>
    <property type="match status" value="1"/>
</dbReference>
<sequence>MEKARFHLVMLDPGKVGKTSITRRYLHGTFDGKTKKPLRIFIREVSMYGTSGYKFRLSGHTKIAIASANAFLLLFPVGDVSSFKQIQRFLKSKIQTSDVWPQIVQQRKDARILPTVIVGNKCDSSSQKQCTKQQKLRSRVISPTGKLSRNRSFRVSKSSGSSPKDFNRSDSLLRRTKHLSLTMKHHDKEVPSNLPDESNCKIS</sequence>
<evidence type="ECO:0000256" key="3">
    <source>
        <dbReference type="ARBA" id="ARBA00022481"/>
    </source>
</evidence>
<keyword evidence="4" id="KW-0342">GTP-binding</keyword>
<dbReference type="InterPro" id="IPR052236">
    <property type="entry name" value="Small_GTPase_RasD"/>
</dbReference>
<dbReference type="GO" id="GO:0005525">
    <property type="term" value="F:GTP binding"/>
    <property type="evidence" value="ECO:0007669"/>
    <property type="project" value="UniProtKB-KW"/>
</dbReference>
<organism evidence="8 9">
    <name type="scientific">Onchocerca volvulus</name>
    <dbReference type="NCBI Taxonomy" id="6282"/>
    <lineage>
        <taxon>Eukaryota</taxon>
        <taxon>Metazoa</taxon>
        <taxon>Ecdysozoa</taxon>
        <taxon>Nematoda</taxon>
        <taxon>Chromadorea</taxon>
        <taxon>Rhabditida</taxon>
        <taxon>Spirurina</taxon>
        <taxon>Spiruromorpha</taxon>
        <taxon>Filarioidea</taxon>
        <taxon>Onchocercidae</taxon>
        <taxon>Onchocerca</taxon>
    </lineage>
</organism>
<evidence type="ECO:0000256" key="4">
    <source>
        <dbReference type="ARBA" id="ARBA00023134"/>
    </source>
</evidence>
<dbReference type="SMART" id="SM00173">
    <property type="entry name" value="RAS"/>
    <property type="match status" value="1"/>
</dbReference>
<name>A0A8R1TV81_ONCVO</name>
<feature type="region of interest" description="Disordered" evidence="7">
    <location>
        <begin position="133"/>
        <end position="173"/>
    </location>
</feature>
<reference evidence="9" key="1">
    <citation type="submission" date="2013-10" db="EMBL/GenBank/DDBJ databases">
        <title>Genome sequencing of Onchocerca volvulus.</title>
        <authorList>
            <person name="Cotton J."/>
            <person name="Tsai J."/>
            <person name="Stanley E."/>
            <person name="Tracey A."/>
            <person name="Holroyd N."/>
            <person name="Lustigman S."/>
            <person name="Berriman M."/>
        </authorList>
    </citation>
    <scope>NUCLEOTIDE SEQUENCE</scope>
</reference>
<dbReference type="InterPro" id="IPR027417">
    <property type="entry name" value="P-loop_NTPase"/>
</dbReference>
<dbReference type="Gene3D" id="3.40.50.300">
    <property type="entry name" value="P-loop containing nucleotide triphosphate hydrolases"/>
    <property type="match status" value="1"/>
</dbReference>
<comment type="subcellular location">
    <subcellularLocation>
        <location evidence="1">Cell membrane</location>
        <topology evidence="1">Lipid-anchor</topology>
    </subcellularLocation>
</comment>
<dbReference type="Pfam" id="PF00071">
    <property type="entry name" value="Ras"/>
    <property type="match status" value="1"/>
</dbReference>
<evidence type="ECO:0000256" key="7">
    <source>
        <dbReference type="SAM" id="MobiDB-lite"/>
    </source>
</evidence>
<evidence type="ECO:0000256" key="5">
    <source>
        <dbReference type="ARBA" id="ARBA00023136"/>
    </source>
</evidence>
<evidence type="ECO:0000256" key="2">
    <source>
        <dbReference type="ARBA" id="ARBA00022475"/>
    </source>
</evidence>
<dbReference type="PROSITE" id="PS51419">
    <property type="entry name" value="RAB"/>
    <property type="match status" value="1"/>
</dbReference>